<evidence type="ECO:0000313" key="11">
    <source>
        <dbReference type="Proteomes" id="UP000604475"/>
    </source>
</evidence>
<keyword evidence="4 8" id="KW-0812">Transmembrane</keyword>
<dbReference type="Proteomes" id="UP000604475">
    <property type="component" value="Unassembled WGS sequence"/>
</dbReference>
<evidence type="ECO:0000256" key="1">
    <source>
        <dbReference type="ARBA" id="ARBA00004651"/>
    </source>
</evidence>
<evidence type="ECO:0000256" key="6">
    <source>
        <dbReference type="ARBA" id="ARBA00023136"/>
    </source>
</evidence>
<dbReference type="GO" id="GO:0022857">
    <property type="term" value="F:transmembrane transporter activity"/>
    <property type="evidence" value="ECO:0007669"/>
    <property type="project" value="InterPro"/>
</dbReference>
<organism evidence="10 11">
    <name type="scientific">Frankia nepalensis</name>
    <dbReference type="NCBI Taxonomy" id="1836974"/>
    <lineage>
        <taxon>Bacteria</taxon>
        <taxon>Bacillati</taxon>
        <taxon>Actinomycetota</taxon>
        <taxon>Actinomycetes</taxon>
        <taxon>Frankiales</taxon>
        <taxon>Frankiaceae</taxon>
        <taxon>Frankia</taxon>
    </lineage>
</organism>
<feature type="region of interest" description="Disordered" evidence="7">
    <location>
        <begin position="432"/>
        <end position="456"/>
    </location>
</feature>
<evidence type="ECO:0000259" key="9">
    <source>
        <dbReference type="PROSITE" id="PS50850"/>
    </source>
</evidence>
<feature type="transmembrane region" description="Helical" evidence="8">
    <location>
        <begin position="129"/>
        <end position="147"/>
    </location>
</feature>
<feature type="transmembrane region" description="Helical" evidence="8">
    <location>
        <begin position="43"/>
        <end position="66"/>
    </location>
</feature>
<feature type="transmembrane region" description="Helical" evidence="8">
    <location>
        <begin position="250"/>
        <end position="269"/>
    </location>
</feature>
<dbReference type="InterPro" id="IPR020846">
    <property type="entry name" value="MFS_dom"/>
</dbReference>
<feature type="transmembrane region" description="Helical" evidence="8">
    <location>
        <begin position="193"/>
        <end position="214"/>
    </location>
</feature>
<sequence length="456" mass="45737">MTLVAPAGGDGPPAPAGLRSPASAGPPVGGTFAALRVPNYRRFLTGQIVSMCGTWMQTVALGWLVLSLGASGTMLGVVTAAQFLPILLFGAYGGLIADRTNTRKLLACTAVVQALLAAVLGILVITDVVALWMVIIFAAALGLAQAADNPARQTFVQEMVGRQTLPNAVSLNSVTMNAARVIGPALAGATITLVGTGVCFLLNALSFAAVLVALGRLDVAALRPTPRVPRAPGQIREGFHYAIRTTGIRIPLLMMVLTGTLAYEFQVTLPLVARETFHGTAATFSLLTGAMGAGAVAGGLLVARHRVTGVRALITVAAAFGVLLLASAAAPTLTIAVGALVLTGAASVAFISAGNATVQLSADPRMRGRVMSLWSMAFLGTTPVGGPIAGAVAQTFGARAGLVLAGVAALAAALIGLASLRRVTAAASLPAGATRGAEQAPPPAGQPASRAGCLPA</sequence>
<comment type="caution">
    <text evidence="10">The sequence shown here is derived from an EMBL/GenBank/DDBJ whole genome shotgun (WGS) entry which is preliminary data.</text>
</comment>
<feature type="transmembrane region" description="Helical" evidence="8">
    <location>
        <begin position="398"/>
        <end position="420"/>
    </location>
</feature>
<evidence type="ECO:0000256" key="4">
    <source>
        <dbReference type="ARBA" id="ARBA00022692"/>
    </source>
</evidence>
<reference evidence="10" key="1">
    <citation type="submission" date="2020-12" db="EMBL/GenBank/DDBJ databases">
        <title>Genomic characterization of non-nitrogen-fixing Frankia strains.</title>
        <authorList>
            <person name="Carlos-Shanley C."/>
            <person name="Guerra T."/>
            <person name="Hahn D."/>
        </authorList>
    </citation>
    <scope>NUCLEOTIDE SEQUENCE</scope>
    <source>
        <strain evidence="10">CN6</strain>
    </source>
</reference>
<evidence type="ECO:0000313" key="10">
    <source>
        <dbReference type="EMBL" id="MBL7628412.1"/>
    </source>
</evidence>
<accession>A0A937UNV9</accession>
<gene>
    <name evidence="10" type="ORF">I7412_14870</name>
</gene>
<feature type="transmembrane region" description="Helical" evidence="8">
    <location>
        <begin position="310"/>
        <end position="329"/>
    </location>
</feature>
<keyword evidence="3" id="KW-1003">Cell membrane</keyword>
<proteinExistence type="predicted"/>
<keyword evidence="11" id="KW-1185">Reference proteome</keyword>
<feature type="domain" description="Major facilitator superfamily (MFS) profile" evidence="9">
    <location>
        <begin position="31"/>
        <end position="424"/>
    </location>
</feature>
<feature type="transmembrane region" description="Helical" evidence="8">
    <location>
        <begin position="335"/>
        <end position="358"/>
    </location>
</feature>
<dbReference type="AlphaFoldDB" id="A0A937UNV9"/>
<dbReference type="Pfam" id="PF05977">
    <property type="entry name" value="MFS_3"/>
    <property type="match status" value="1"/>
</dbReference>
<evidence type="ECO:0000256" key="2">
    <source>
        <dbReference type="ARBA" id="ARBA00022448"/>
    </source>
</evidence>
<evidence type="ECO:0000256" key="8">
    <source>
        <dbReference type="SAM" id="Phobius"/>
    </source>
</evidence>
<dbReference type="PROSITE" id="PS50850">
    <property type="entry name" value="MFS"/>
    <property type="match status" value="1"/>
</dbReference>
<name>A0A937UNV9_9ACTN</name>
<keyword evidence="5 8" id="KW-1133">Transmembrane helix</keyword>
<feature type="transmembrane region" description="Helical" evidence="8">
    <location>
        <begin position="72"/>
        <end position="93"/>
    </location>
</feature>
<protein>
    <submittedName>
        <fullName evidence="10">MFS transporter</fullName>
    </submittedName>
</protein>
<keyword evidence="2" id="KW-0813">Transport</keyword>
<evidence type="ECO:0000256" key="5">
    <source>
        <dbReference type="ARBA" id="ARBA00022989"/>
    </source>
</evidence>
<dbReference type="Gene3D" id="1.20.1250.20">
    <property type="entry name" value="MFS general substrate transporter like domains"/>
    <property type="match status" value="1"/>
</dbReference>
<keyword evidence="6 8" id="KW-0472">Membrane</keyword>
<dbReference type="GO" id="GO:0005886">
    <property type="term" value="C:plasma membrane"/>
    <property type="evidence" value="ECO:0007669"/>
    <property type="project" value="UniProtKB-SubCell"/>
</dbReference>
<comment type="subcellular location">
    <subcellularLocation>
        <location evidence="1">Cell membrane</location>
        <topology evidence="1">Multi-pass membrane protein</topology>
    </subcellularLocation>
</comment>
<feature type="transmembrane region" description="Helical" evidence="8">
    <location>
        <begin position="281"/>
        <end position="303"/>
    </location>
</feature>
<dbReference type="InterPro" id="IPR010290">
    <property type="entry name" value="TM_effector"/>
</dbReference>
<dbReference type="InterPro" id="IPR036259">
    <property type="entry name" value="MFS_trans_sf"/>
</dbReference>
<dbReference type="PANTHER" id="PTHR23513">
    <property type="entry name" value="INTEGRAL MEMBRANE EFFLUX PROTEIN-RELATED"/>
    <property type="match status" value="1"/>
</dbReference>
<evidence type="ECO:0000256" key="7">
    <source>
        <dbReference type="SAM" id="MobiDB-lite"/>
    </source>
</evidence>
<dbReference type="EMBL" id="JAEACQ010000186">
    <property type="protein sequence ID" value="MBL7628412.1"/>
    <property type="molecule type" value="Genomic_DNA"/>
</dbReference>
<feature type="region of interest" description="Disordered" evidence="7">
    <location>
        <begin position="1"/>
        <end position="21"/>
    </location>
</feature>
<dbReference type="CDD" id="cd06173">
    <property type="entry name" value="MFS_MefA_like"/>
    <property type="match status" value="1"/>
</dbReference>
<feature type="transmembrane region" description="Helical" evidence="8">
    <location>
        <begin position="370"/>
        <end position="392"/>
    </location>
</feature>
<dbReference type="PANTHER" id="PTHR23513:SF11">
    <property type="entry name" value="STAPHYLOFERRIN A TRANSPORTER"/>
    <property type="match status" value="1"/>
</dbReference>
<dbReference type="SUPFAM" id="SSF103473">
    <property type="entry name" value="MFS general substrate transporter"/>
    <property type="match status" value="1"/>
</dbReference>
<evidence type="ECO:0000256" key="3">
    <source>
        <dbReference type="ARBA" id="ARBA00022475"/>
    </source>
</evidence>